<dbReference type="EMBL" id="MU253804">
    <property type="protein sequence ID" value="KAG9246433.1"/>
    <property type="molecule type" value="Genomic_DNA"/>
</dbReference>
<comment type="caution">
    <text evidence="2">The sequence shown here is derived from an EMBL/GenBank/DDBJ whole genome shotgun (WGS) entry which is preliminary data.</text>
</comment>
<gene>
    <name evidence="2" type="ORF">BJ878DRAFT_560625</name>
</gene>
<feature type="region of interest" description="Disordered" evidence="1">
    <location>
        <begin position="1"/>
        <end position="21"/>
    </location>
</feature>
<accession>A0A9P8CGN1</accession>
<name>A0A9P8CGN1_9HELO</name>
<sequence length="294" mass="33925">MHRRYSGGHGGGRSHLDPANEFKNLRPGSYRAEDLVRILTDNAAIPLKKKLPKTSAEWVIRCHTMEAIPTDTKFLDTYAKRWLAVFGHGYYFDALEKDGDEETFKGIEVIDPKHPVLLDPSTGKYMTHRGFFHPLDRKIYVVNGDFGREDKMLKILGTILHEALHAFLNTFVCDKKCCEDFLASTQGLGLEGHATQWSNAMFELEKAVKRDLGLKINTGFHNSIGAEMMQGFNPEDDDLDRWRVPDKIINFARERKTQGEREYRRMAIERRRATREMVAGRYSIELAYQWKFGH</sequence>
<evidence type="ECO:0000256" key="1">
    <source>
        <dbReference type="SAM" id="MobiDB-lite"/>
    </source>
</evidence>
<evidence type="ECO:0008006" key="4">
    <source>
        <dbReference type="Google" id="ProtNLM"/>
    </source>
</evidence>
<evidence type="ECO:0000313" key="2">
    <source>
        <dbReference type="EMBL" id="KAG9246433.1"/>
    </source>
</evidence>
<dbReference type="OrthoDB" id="3551462at2759"/>
<keyword evidence="3" id="KW-1185">Reference proteome</keyword>
<dbReference type="AlphaFoldDB" id="A0A9P8CGN1"/>
<reference evidence="2" key="1">
    <citation type="journal article" date="2021" name="IMA Fungus">
        <title>Genomic characterization of three marine fungi, including Emericellopsis atlantica sp. nov. with signatures of a generalist lifestyle and marine biomass degradation.</title>
        <authorList>
            <person name="Hagestad O.C."/>
            <person name="Hou L."/>
            <person name="Andersen J.H."/>
            <person name="Hansen E.H."/>
            <person name="Altermark B."/>
            <person name="Li C."/>
            <person name="Kuhnert E."/>
            <person name="Cox R.J."/>
            <person name="Crous P.W."/>
            <person name="Spatafora J.W."/>
            <person name="Lail K."/>
            <person name="Amirebrahimi M."/>
            <person name="Lipzen A."/>
            <person name="Pangilinan J."/>
            <person name="Andreopoulos W."/>
            <person name="Hayes R.D."/>
            <person name="Ng V."/>
            <person name="Grigoriev I.V."/>
            <person name="Jackson S.A."/>
            <person name="Sutton T.D.S."/>
            <person name="Dobson A.D.W."/>
            <person name="Rama T."/>
        </authorList>
    </citation>
    <scope>NUCLEOTIDE SEQUENCE</scope>
    <source>
        <strain evidence="2">TRa3180A</strain>
    </source>
</reference>
<dbReference type="Proteomes" id="UP000887226">
    <property type="component" value="Unassembled WGS sequence"/>
</dbReference>
<organism evidence="2 3">
    <name type="scientific">Calycina marina</name>
    <dbReference type="NCBI Taxonomy" id="1763456"/>
    <lineage>
        <taxon>Eukaryota</taxon>
        <taxon>Fungi</taxon>
        <taxon>Dikarya</taxon>
        <taxon>Ascomycota</taxon>
        <taxon>Pezizomycotina</taxon>
        <taxon>Leotiomycetes</taxon>
        <taxon>Helotiales</taxon>
        <taxon>Pezizellaceae</taxon>
        <taxon>Calycina</taxon>
    </lineage>
</organism>
<evidence type="ECO:0000313" key="3">
    <source>
        <dbReference type="Proteomes" id="UP000887226"/>
    </source>
</evidence>
<protein>
    <recommendedName>
        <fullName evidence="4">SprT-like domain-containing protein</fullName>
    </recommendedName>
</protein>
<proteinExistence type="predicted"/>